<organism evidence="4 5">
    <name type="scientific">Eptatretus burgeri</name>
    <name type="common">Inshore hagfish</name>
    <dbReference type="NCBI Taxonomy" id="7764"/>
    <lineage>
        <taxon>Eukaryota</taxon>
        <taxon>Metazoa</taxon>
        <taxon>Chordata</taxon>
        <taxon>Craniata</taxon>
        <taxon>Vertebrata</taxon>
        <taxon>Cyclostomata</taxon>
        <taxon>Myxini</taxon>
        <taxon>Myxiniformes</taxon>
        <taxon>Myxinidae</taxon>
        <taxon>Eptatretinae</taxon>
        <taxon>Eptatretus</taxon>
    </lineage>
</organism>
<keyword evidence="2" id="KW-0560">Oxidoreductase</keyword>
<evidence type="ECO:0000313" key="5">
    <source>
        <dbReference type="Proteomes" id="UP000694388"/>
    </source>
</evidence>
<comment type="similarity">
    <text evidence="1 3">Belongs to the short-chain dehydrogenases/reductases (SDR) family.</text>
</comment>
<accession>A0A8C4QMS1</accession>
<dbReference type="GeneTree" id="ENSGT00940000158665"/>
<sequence length="323" mass="36142">MLLSACIMLVLFAGALLLWRYWWERAVLNSEDKFVLITGCDSGFGFQLARRLHAHGFHVFGACLTKQGEHQLRQSCSTRLHTLQLDIRCQKSVNHALAIVTSTIGTKGLWGLVNNAGISGVSAPTDWQTVEEYKRGIDVNLMGMIRVTLAFLPLVKRTHGRIINMSSICGRIALSAGSYCVSKYGVEAFSDSLRRDMKPFGVMVSIISPGIFRTNFIDPDKHVKGLLGLWNDIPQDVKKDYGPEYISKCAQKIKNMIEVFADKDLSKVVDCMEHGLSAVYPRSRYTPGWDAKFYWLPLAILPAAIQDWMLNLGSISRPIHHPS</sequence>
<protein>
    <submittedName>
        <fullName evidence="4">Dehydrogenase/reductase (SDR family) member 9</fullName>
    </submittedName>
</protein>
<dbReference type="PROSITE" id="PS00061">
    <property type="entry name" value="ADH_SHORT"/>
    <property type="match status" value="1"/>
</dbReference>
<dbReference type="FunFam" id="3.40.50.720:FF:000074">
    <property type="entry name" value="Retinol dehydrogenase type 1"/>
    <property type="match status" value="1"/>
</dbReference>
<dbReference type="PRINTS" id="PR00081">
    <property type="entry name" value="GDHRDH"/>
</dbReference>
<evidence type="ECO:0000313" key="4">
    <source>
        <dbReference type="Ensembl" id="ENSEBUP00000017244.1"/>
    </source>
</evidence>
<dbReference type="InterPro" id="IPR020904">
    <property type="entry name" value="Sc_DH/Rdtase_CS"/>
</dbReference>
<dbReference type="PRINTS" id="PR00080">
    <property type="entry name" value="SDRFAMILY"/>
</dbReference>
<evidence type="ECO:0000256" key="1">
    <source>
        <dbReference type="ARBA" id="ARBA00006484"/>
    </source>
</evidence>
<dbReference type="AlphaFoldDB" id="A0A8C4QMS1"/>
<dbReference type="SUPFAM" id="SSF51735">
    <property type="entry name" value="NAD(P)-binding Rossmann-fold domains"/>
    <property type="match status" value="1"/>
</dbReference>
<dbReference type="Ensembl" id="ENSEBUT00000017820.1">
    <property type="protein sequence ID" value="ENSEBUP00000017244.1"/>
    <property type="gene ID" value="ENSEBUG00000010775.1"/>
</dbReference>
<dbReference type="InterPro" id="IPR036291">
    <property type="entry name" value="NAD(P)-bd_dom_sf"/>
</dbReference>
<dbReference type="OMA" id="THGRIIN"/>
<reference evidence="4" key="2">
    <citation type="submission" date="2025-09" db="UniProtKB">
        <authorList>
            <consortium name="Ensembl"/>
        </authorList>
    </citation>
    <scope>IDENTIFICATION</scope>
</reference>
<proteinExistence type="inferred from homology"/>
<dbReference type="GO" id="GO:0008202">
    <property type="term" value="P:steroid metabolic process"/>
    <property type="evidence" value="ECO:0007669"/>
    <property type="project" value="TreeGrafter"/>
</dbReference>
<reference evidence="4" key="1">
    <citation type="submission" date="2025-08" db="UniProtKB">
        <authorList>
            <consortium name="Ensembl"/>
        </authorList>
    </citation>
    <scope>IDENTIFICATION</scope>
</reference>
<dbReference type="PANTHER" id="PTHR43313:SF50">
    <property type="entry name" value="GH26015P"/>
    <property type="match status" value="1"/>
</dbReference>
<evidence type="ECO:0000256" key="2">
    <source>
        <dbReference type="ARBA" id="ARBA00023002"/>
    </source>
</evidence>
<dbReference type="Gene3D" id="3.40.50.720">
    <property type="entry name" value="NAD(P)-binding Rossmann-like Domain"/>
    <property type="match status" value="1"/>
</dbReference>
<name>A0A8C4QMS1_EPTBU</name>
<evidence type="ECO:0000256" key="3">
    <source>
        <dbReference type="RuleBase" id="RU000363"/>
    </source>
</evidence>
<dbReference type="PANTHER" id="PTHR43313">
    <property type="entry name" value="SHORT-CHAIN DEHYDROGENASE/REDUCTASE FAMILY 9C"/>
    <property type="match status" value="1"/>
</dbReference>
<dbReference type="Pfam" id="PF00106">
    <property type="entry name" value="adh_short"/>
    <property type="match status" value="1"/>
</dbReference>
<keyword evidence="5" id="KW-1185">Reference proteome</keyword>
<dbReference type="GO" id="GO:0016491">
    <property type="term" value="F:oxidoreductase activity"/>
    <property type="evidence" value="ECO:0007669"/>
    <property type="project" value="UniProtKB-KW"/>
</dbReference>
<dbReference type="InterPro" id="IPR002347">
    <property type="entry name" value="SDR_fam"/>
</dbReference>
<dbReference type="Proteomes" id="UP000694388">
    <property type="component" value="Unplaced"/>
</dbReference>